<dbReference type="EMBL" id="JH598301">
    <property type="status" value="NOT_ANNOTATED_CDS"/>
    <property type="molecule type" value="Genomic_DNA"/>
</dbReference>
<keyword evidence="3" id="KW-1185">Reference proteome</keyword>
<evidence type="ECO:0000313" key="3">
    <source>
        <dbReference type="Proteomes" id="UP000011713"/>
    </source>
</evidence>
<name>M4BIQ8_HYAAE</name>
<reference evidence="2" key="3">
    <citation type="submission" date="2015-06" db="UniProtKB">
        <authorList>
            <consortium name="EnsemblProtists"/>
        </authorList>
    </citation>
    <scope>IDENTIFICATION</scope>
    <source>
        <strain evidence="2">Emoy2</strain>
    </source>
</reference>
<dbReference type="EMBL" id="AB922361">
    <property type="protein sequence ID" value="BAP68937.1"/>
    <property type="molecule type" value="mRNA"/>
</dbReference>
<sequence>MMQRALFAEEPKLLPLVFHVWLGSKVTPTEAYHMMPLSAEKSSTGVKMRAVGDQ</sequence>
<dbReference type="Proteomes" id="UP000011713">
    <property type="component" value="Unassembled WGS sequence"/>
</dbReference>
<reference evidence="3" key="1">
    <citation type="journal article" date="2010" name="Science">
        <title>Signatures of adaptation to obligate biotrophy in the Hyaloperonospora arabidopsidis genome.</title>
        <authorList>
            <person name="Baxter L."/>
            <person name="Tripathy S."/>
            <person name="Ishaque N."/>
            <person name="Boot N."/>
            <person name="Cabral A."/>
            <person name="Kemen E."/>
            <person name="Thines M."/>
            <person name="Ah-Fong A."/>
            <person name="Anderson R."/>
            <person name="Badejoko W."/>
            <person name="Bittner-Eddy P."/>
            <person name="Boore J.L."/>
            <person name="Chibucos M.C."/>
            <person name="Coates M."/>
            <person name="Dehal P."/>
            <person name="Delehaunty K."/>
            <person name="Dong S."/>
            <person name="Downton P."/>
            <person name="Dumas B."/>
            <person name="Fabro G."/>
            <person name="Fronick C."/>
            <person name="Fuerstenberg S.I."/>
            <person name="Fulton L."/>
            <person name="Gaulin E."/>
            <person name="Govers F."/>
            <person name="Hughes L."/>
            <person name="Humphray S."/>
            <person name="Jiang R.H."/>
            <person name="Judelson H."/>
            <person name="Kamoun S."/>
            <person name="Kyung K."/>
            <person name="Meijer H."/>
            <person name="Minx P."/>
            <person name="Morris P."/>
            <person name="Nelson J."/>
            <person name="Phuntumart V."/>
            <person name="Qutob D."/>
            <person name="Rehmany A."/>
            <person name="Rougon-Cardoso A."/>
            <person name="Ryden P."/>
            <person name="Torto-Alalibo T."/>
            <person name="Studholme D."/>
            <person name="Wang Y."/>
            <person name="Win J."/>
            <person name="Wood J."/>
            <person name="Clifton S.W."/>
            <person name="Rogers J."/>
            <person name="Van den Ackerveken G."/>
            <person name="Jones J.D."/>
            <person name="McDowell J.M."/>
            <person name="Beynon J."/>
            <person name="Tyler B.M."/>
        </authorList>
    </citation>
    <scope>NUCLEOTIDE SEQUENCE [LARGE SCALE GENOMIC DNA]</scope>
    <source>
        <strain evidence="3">Emoy2</strain>
    </source>
</reference>
<evidence type="ECO:0000313" key="2">
    <source>
        <dbReference type="EnsemblProtists" id="HpaP806285"/>
    </source>
</evidence>
<gene>
    <name evidence="1" type="primary">HaRxLL53c</name>
</gene>
<protein>
    <submittedName>
        <fullName evidence="1">RxLR effector candidate protein</fullName>
    </submittedName>
</protein>
<accession>M4BIQ8</accession>
<dbReference type="InParanoid" id="M4BIQ8"/>
<organism evidence="2 3">
    <name type="scientific">Hyaloperonospora arabidopsidis (strain Emoy2)</name>
    <name type="common">Downy mildew agent</name>
    <name type="synonym">Peronospora arabidopsidis</name>
    <dbReference type="NCBI Taxonomy" id="559515"/>
    <lineage>
        <taxon>Eukaryota</taxon>
        <taxon>Sar</taxon>
        <taxon>Stramenopiles</taxon>
        <taxon>Oomycota</taxon>
        <taxon>Peronosporomycetes</taxon>
        <taxon>Peronosporales</taxon>
        <taxon>Peronosporaceae</taxon>
        <taxon>Hyaloperonospora</taxon>
    </lineage>
</organism>
<dbReference type="EnsemblProtists" id="HpaT806285">
    <property type="protein sequence ID" value="HpaP806285"/>
    <property type="gene ID" value="HpaG806285"/>
</dbReference>
<proteinExistence type="evidence at transcript level"/>
<dbReference type="VEuPathDB" id="FungiDB:HpaG806285"/>
<evidence type="ECO:0000313" key="1">
    <source>
        <dbReference type="EMBL" id="BAP68937.1"/>
    </source>
</evidence>
<reference evidence="1" key="2">
    <citation type="journal article" date="2014" name="PLoS Pathog.">
        <title>Expression profiling during arabidopsis/downy mildew interaction reveals a highly-expressed effector that attenuates responses to salicylic acid.</title>
        <authorList>
            <person name="Asai S."/>
            <person name="Rallapalli G."/>
            <person name="Piquerez S.J.M."/>
            <person name="Caillaud M.C."/>
            <person name="Furzer O.J."/>
            <person name="Ishaque N."/>
            <person name="Wirthmueller L."/>
            <person name="Fabro G."/>
            <person name="Shirasu K."/>
            <person name="Jones J.D.G."/>
        </authorList>
    </citation>
    <scope>NUCLEOTIDE SEQUENCE</scope>
    <source>
        <strain evidence="1">Emoy2</strain>
    </source>
</reference>
<dbReference type="HOGENOM" id="CLU_3054456_0_0_1"/>
<dbReference type="AlphaFoldDB" id="M4BIQ8"/>